<comment type="cofactor">
    <cofactor evidence="1">
        <name>Zn(2+)</name>
        <dbReference type="ChEBI" id="CHEBI:29105"/>
    </cofactor>
</comment>
<organism evidence="18 19">
    <name type="scientific">Micromonospora viridifaciens</name>
    <dbReference type="NCBI Taxonomy" id="1881"/>
    <lineage>
        <taxon>Bacteria</taxon>
        <taxon>Bacillati</taxon>
        <taxon>Actinomycetota</taxon>
        <taxon>Actinomycetes</taxon>
        <taxon>Micromonosporales</taxon>
        <taxon>Micromonosporaceae</taxon>
        <taxon>Micromonospora</taxon>
    </lineage>
</organism>
<keyword evidence="6 15" id="KW-0863">Zinc-finger</keyword>
<dbReference type="Gene3D" id="3.20.190.10">
    <property type="entry name" value="MutM-like, N-terminal"/>
    <property type="match status" value="1"/>
</dbReference>
<dbReference type="GO" id="GO:0003684">
    <property type="term" value="F:damaged DNA binding"/>
    <property type="evidence" value="ECO:0007669"/>
    <property type="project" value="InterPro"/>
</dbReference>
<evidence type="ECO:0000256" key="2">
    <source>
        <dbReference type="ARBA" id="ARBA00009409"/>
    </source>
</evidence>
<dbReference type="Proteomes" id="UP000198242">
    <property type="component" value="Chromosome I"/>
</dbReference>
<keyword evidence="10" id="KW-0234">DNA repair</keyword>
<evidence type="ECO:0000256" key="13">
    <source>
        <dbReference type="ARBA" id="ARBA00023295"/>
    </source>
</evidence>
<evidence type="ECO:0000256" key="5">
    <source>
        <dbReference type="ARBA" id="ARBA00022763"/>
    </source>
</evidence>
<evidence type="ECO:0000313" key="18">
    <source>
        <dbReference type="EMBL" id="SCE81840.1"/>
    </source>
</evidence>
<protein>
    <recommendedName>
        <fullName evidence="3">DNA-(apurinic or apyrimidinic site) lyase</fullName>
        <ecNumber evidence="3">4.2.99.18</ecNumber>
    </recommendedName>
</protein>
<dbReference type="InterPro" id="IPR012319">
    <property type="entry name" value="FPG_cat"/>
</dbReference>
<evidence type="ECO:0000256" key="10">
    <source>
        <dbReference type="ARBA" id="ARBA00023204"/>
    </source>
</evidence>
<gene>
    <name evidence="18" type="ORF">GA0074695_1356</name>
</gene>
<evidence type="ECO:0000256" key="15">
    <source>
        <dbReference type="PROSITE-ProRule" id="PRU00391"/>
    </source>
</evidence>
<evidence type="ECO:0000259" key="17">
    <source>
        <dbReference type="PROSITE" id="PS51068"/>
    </source>
</evidence>
<evidence type="ECO:0000256" key="9">
    <source>
        <dbReference type="ARBA" id="ARBA00023125"/>
    </source>
</evidence>
<keyword evidence="12" id="KW-0511">Multifunctional enzyme</keyword>
<dbReference type="GO" id="GO:0000703">
    <property type="term" value="F:oxidized pyrimidine nucleobase lesion DNA N-glycosylase activity"/>
    <property type="evidence" value="ECO:0007669"/>
    <property type="project" value="TreeGrafter"/>
</dbReference>
<evidence type="ECO:0000256" key="1">
    <source>
        <dbReference type="ARBA" id="ARBA00001947"/>
    </source>
</evidence>
<dbReference type="Pfam" id="PF06827">
    <property type="entry name" value="zf-FPG_IleRS"/>
    <property type="match status" value="1"/>
</dbReference>
<feature type="domain" description="FPG-type" evidence="16">
    <location>
        <begin position="268"/>
        <end position="302"/>
    </location>
</feature>
<evidence type="ECO:0000256" key="8">
    <source>
        <dbReference type="ARBA" id="ARBA00022833"/>
    </source>
</evidence>
<proteinExistence type="inferred from homology"/>
<keyword evidence="7" id="KW-0378">Hydrolase</keyword>
<dbReference type="PROSITE" id="PS01242">
    <property type="entry name" value="ZF_FPG_1"/>
    <property type="match status" value="1"/>
</dbReference>
<keyword evidence="11" id="KW-0456">Lyase</keyword>
<evidence type="ECO:0000256" key="3">
    <source>
        <dbReference type="ARBA" id="ARBA00012720"/>
    </source>
</evidence>
<dbReference type="GO" id="GO:0003690">
    <property type="term" value="F:double-stranded DNA binding"/>
    <property type="evidence" value="ECO:0007669"/>
    <property type="project" value="UniProtKB-ARBA"/>
</dbReference>
<dbReference type="EC" id="4.2.99.18" evidence="3"/>
<evidence type="ECO:0000256" key="4">
    <source>
        <dbReference type="ARBA" id="ARBA00022723"/>
    </source>
</evidence>
<dbReference type="InterPro" id="IPR015886">
    <property type="entry name" value="H2TH_FPG"/>
</dbReference>
<dbReference type="GO" id="GO:0140078">
    <property type="term" value="F:class I DNA-(apurinic or apyrimidinic site) endonuclease activity"/>
    <property type="evidence" value="ECO:0007669"/>
    <property type="project" value="UniProtKB-EC"/>
</dbReference>
<dbReference type="InterPro" id="IPR015887">
    <property type="entry name" value="DNA_glyclase_Znf_dom_DNA_BS"/>
</dbReference>
<accession>A0A1C4VCV4</accession>
<keyword evidence="8" id="KW-0862">Zinc</keyword>
<dbReference type="SUPFAM" id="SSF57716">
    <property type="entry name" value="Glucocorticoid receptor-like (DNA-binding domain)"/>
    <property type="match status" value="1"/>
</dbReference>
<keyword evidence="5" id="KW-0227">DNA damage</keyword>
<dbReference type="PANTHER" id="PTHR42697">
    <property type="entry name" value="ENDONUCLEASE 8"/>
    <property type="match status" value="1"/>
</dbReference>
<feature type="domain" description="Formamidopyrimidine-DNA glycosylase catalytic" evidence="17">
    <location>
        <begin position="36"/>
        <end position="133"/>
    </location>
</feature>
<sequence length="303" mass="32543">MTLRTYPVVDESTPVDVSGGCPANVAGGRATVAGVPEGHTIHRLAARHAELFAGDKVHAASPQGRFAAGAARLTGSVLDGTEAYGKHLLHHYAGELTLHVHLGLYGKFADGPGEPPPPVGQVRLRLSSDRHWLDLRGPTACELLTPPEVAALRDRLGPDPLRADADPDRAYARIRRSGTALAALLLDQSVVAGTGLIFVTEALFRAGLPPTTPGRELTQADWRDLWADLVELMTLAVRNGRIDTVRPAHLPEAMGRAPRVDRHGGEVYVYRRSGAPCHVCGAEISRGDLAGRNLYWCPTCQRR</sequence>
<dbReference type="SMART" id="SM01232">
    <property type="entry name" value="H2TH"/>
    <property type="match status" value="1"/>
</dbReference>
<evidence type="ECO:0000256" key="14">
    <source>
        <dbReference type="ARBA" id="ARBA00044632"/>
    </source>
</evidence>
<dbReference type="InterPro" id="IPR000214">
    <property type="entry name" value="Znf_DNA_glyclase/AP_lyase"/>
</dbReference>
<dbReference type="SUPFAM" id="SSF46946">
    <property type="entry name" value="S13-like H2TH domain"/>
    <property type="match status" value="1"/>
</dbReference>
<evidence type="ECO:0000313" key="19">
    <source>
        <dbReference type="Proteomes" id="UP000198242"/>
    </source>
</evidence>
<dbReference type="SMART" id="SM00898">
    <property type="entry name" value="Fapy_DNA_glyco"/>
    <property type="match status" value="1"/>
</dbReference>
<dbReference type="CDD" id="cd08970">
    <property type="entry name" value="AcNei1_N"/>
    <property type="match status" value="1"/>
</dbReference>
<dbReference type="PANTHER" id="PTHR42697:SF3">
    <property type="entry name" value="ENDONUCLEASE 8 1"/>
    <property type="match status" value="1"/>
</dbReference>
<dbReference type="SUPFAM" id="SSF81624">
    <property type="entry name" value="N-terminal domain of MutM-like DNA repair proteins"/>
    <property type="match status" value="1"/>
</dbReference>
<dbReference type="InterPro" id="IPR035937">
    <property type="entry name" value="FPG_N"/>
</dbReference>
<dbReference type="GO" id="GO:0006284">
    <property type="term" value="P:base-excision repair"/>
    <property type="evidence" value="ECO:0007669"/>
    <property type="project" value="InterPro"/>
</dbReference>
<evidence type="ECO:0000256" key="11">
    <source>
        <dbReference type="ARBA" id="ARBA00023239"/>
    </source>
</evidence>
<dbReference type="PROSITE" id="PS51066">
    <property type="entry name" value="ZF_FPG_2"/>
    <property type="match status" value="1"/>
</dbReference>
<keyword evidence="9" id="KW-0238">DNA-binding</keyword>
<dbReference type="InterPro" id="IPR010663">
    <property type="entry name" value="Znf_FPG/IleRS"/>
</dbReference>
<dbReference type="Pfam" id="PF06831">
    <property type="entry name" value="H2TH"/>
    <property type="match status" value="1"/>
</dbReference>
<dbReference type="PROSITE" id="PS51068">
    <property type="entry name" value="FPG_CAT"/>
    <property type="match status" value="1"/>
</dbReference>
<dbReference type="FunFam" id="1.10.8.50:FF:000003">
    <property type="entry name" value="Formamidopyrimidine-DNA glycosylase"/>
    <property type="match status" value="1"/>
</dbReference>
<dbReference type="AlphaFoldDB" id="A0A1C4VCV4"/>
<dbReference type="InterPro" id="IPR010979">
    <property type="entry name" value="Ribosomal_uS13-like_H2TH"/>
</dbReference>
<keyword evidence="18" id="KW-0255">Endonuclease</keyword>
<keyword evidence="18" id="KW-0540">Nuclease</keyword>
<dbReference type="GO" id="GO:0008534">
    <property type="term" value="F:oxidized purine nucleobase lesion DNA N-glycosylase activity"/>
    <property type="evidence" value="ECO:0007669"/>
    <property type="project" value="UniProtKB-ARBA"/>
</dbReference>
<evidence type="ECO:0000256" key="7">
    <source>
        <dbReference type="ARBA" id="ARBA00022801"/>
    </source>
</evidence>
<evidence type="ECO:0000256" key="6">
    <source>
        <dbReference type="ARBA" id="ARBA00022771"/>
    </source>
</evidence>
<dbReference type="Gene3D" id="1.10.8.50">
    <property type="match status" value="1"/>
</dbReference>
<evidence type="ECO:0000259" key="16">
    <source>
        <dbReference type="PROSITE" id="PS51066"/>
    </source>
</evidence>
<name>A0A1C4VCV4_MICVI</name>
<keyword evidence="4" id="KW-0479">Metal-binding</keyword>
<dbReference type="EMBL" id="LT607411">
    <property type="protein sequence ID" value="SCE81840.1"/>
    <property type="molecule type" value="Genomic_DNA"/>
</dbReference>
<evidence type="ECO:0000256" key="12">
    <source>
        <dbReference type="ARBA" id="ARBA00023268"/>
    </source>
</evidence>
<keyword evidence="13" id="KW-0326">Glycosidase</keyword>
<comment type="similarity">
    <text evidence="2">Belongs to the FPG family.</text>
</comment>
<dbReference type="GO" id="GO:0006979">
    <property type="term" value="P:response to oxidative stress"/>
    <property type="evidence" value="ECO:0007669"/>
    <property type="project" value="UniProtKB-ARBA"/>
</dbReference>
<dbReference type="Pfam" id="PF01149">
    <property type="entry name" value="Fapy_DNA_glyco"/>
    <property type="match status" value="1"/>
</dbReference>
<comment type="catalytic activity">
    <reaction evidence="14">
        <text>2'-deoxyribonucleotide-(2'-deoxyribose 5'-phosphate)-2'-deoxyribonucleotide-DNA = a 3'-end 2'-deoxyribonucleotide-(2,3-dehydro-2,3-deoxyribose 5'-phosphate)-DNA + a 5'-end 5'-phospho-2'-deoxyribonucleoside-DNA + H(+)</text>
        <dbReference type="Rhea" id="RHEA:66592"/>
        <dbReference type="Rhea" id="RHEA-COMP:13180"/>
        <dbReference type="Rhea" id="RHEA-COMP:16897"/>
        <dbReference type="Rhea" id="RHEA-COMP:17067"/>
        <dbReference type="ChEBI" id="CHEBI:15378"/>
        <dbReference type="ChEBI" id="CHEBI:136412"/>
        <dbReference type="ChEBI" id="CHEBI:157695"/>
        <dbReference type="ChEBI" id="CHEBI:167181"/>
        <dbReference type="EC" id="4.2.99.18"/>
    </reaction>
</comment>
<dbReference type="GO" id="GO:0008270">
    <property type="term" value="F:zinc ion binding"/>
    <property type="evidence" value="ECO:0007669"/>
    <property type="project" value="UniProtKB-KW"/>
</dbReference>
<keyword evidence="19" id="KW-1185">Reference proteome</keyword>
<reference evidence="19" key="1">
    <citation type="submission" date="2016-06" db="EMBL/GenBank/DDBJ databases">
        <authorList>
            <person name="Varghese N."/>
            <person name="Submissions Spin"/>
        </authorList>
    </citation>
    <scope>NUCLEOTIDE SEQUENCE [LARGE SCALE GENOMIC DNA]</scope>
    <source>
        <strain evidence="19">DSM 43909</strain>
    </source>
</reference>